<dbReference type="Pfam" id="PF00069">
    <property type="entry name" value="Pkinase"/>
    <property type="match status" value="1"/>
</dbReference>
<dbReference type="EMBL" id="JAXQNO010000022">
    <property type="protein sequence ID" value="KAK4767179.1"/>
    <property type="molecule type" value="Genomic_DNA"/>
</dbReference>
<dbReference type="InterPro" id="IPR011009">
    <property type="entry name" value="Kinase-like_dom_sf"/>
</dbReference>
<comment type="caution">
    <text evidence="7">The sequence shown here is derived from an EMBL/GenBank/DDBJ whole genome shotgun (WGS) entry which is preliminary data.</text>
</comment>
<name>A0AAN7QGR8_TRANT</name>
<evidence type="ECO:0000313" key="7">
    <source>
        <dbReference type="EMBL" id="KAK4767179.1"/>
    </source>
</evidence>
<evidence type="ECO:0000313" key="8">
    <source>
        <dbReference type="Proteomes" id="UP001346149"/>
    </source>
</evidence>
<feature type="domain" description="Protein kinase" evidence="6">
    <location>
        <begin position="1"/>
        <end position="154"/>
    </location>
</feature>
<keyword evidence="8" id="KW-1185">Reference proteome</keyword>
<dbReference type="PROSITE" id="PS50011">
    <property type="entry name" value="PROTEIN_KINASE_DOM"/>
    <property type="match status" value="1"/>
</dbReference>
<evidence type="ECO:0000256" key="2">
    <source>
        <dbReference type="ARBA" id="ARBA00022692"/>
    </source>
</evidence>
<dbReference type="Gene3D" id="1.10.510.10">
    <property type="entry name" value="Transferase(Phosphotransferase) domain 1"/>
    <property type="match status" value="1"/>
</dbReference>
<keyword evidence="3" id="KW-0732">Signal</keyword>
<gene>
    <name evidence="7" type="ORF">SAY86_014929</name>
</gene>
<dbReference type="InterPro" id="IPR000719">
    <property type="entry name" value="Prot_kinase_dom"/>
</dbReference>
<keyword evidence="4" id="KW-1133">Transmembrane helix</keyword>
<proteinExistence type="predicted"/>
<dbReference type="AlphaFoldDB" id="A0AAN7QGR8"/>
<keyword evidence="5" id="KW-0472">Membrane</keyword>
<reference evidence="7 8" key="1">
    <citation type="journal article" date="2023" name="Hortic Res">
        <title>Pangenome of water caltrop reveals structural variations and asymmetric subgenome divergence after allopolyploidization.</title>
        <authorList>
            <person name="Zhang X."/>
            <person name="Chen Y."/>
            <person name="Wang L."/>
            <person name="Yuan Y."/>
            <person name="Fang M."/>
            <person name="Shi L."/>
            <person name="Lu R."/>
            <person name="Comes H.P."/>
            <person name="Ma Y."/>
            <person name="Chen Y."/>
            <person name="Huang G."/>
            <person name="Zhou Y."/>
            <person name="Zheng Z."/>
            <person name="Qiu Y."/>
        </authorList>
    </citation>
    <scope>NUCLEOTIDE SEQUENCE [LARGE SCALE GENOMIC DNA]</scope>
    <source>
        <strain evidence="7">F231</strain>
    </source>
</reference>
<evidence type="ECO:0000256" key="4">
    <source>
        <dbReference type="ARBA" id="ARBA00022989"/>
    </source>
</evidence>
<evidence type="ECO:0000259" key="6">
    <source>
        <dbReference type="PROSITE" id="PS50011"/>
    </source>
</evidence>
<comment type="subcellular location">
    <subcellularLocation>
        <location evidence="1">Membrane</location>
        <topology evidence="1">Single-pass membrane protein</topology>
    </subcellularLocation>
</comment>
<evidence type="ECO:0000256" key="1">
    <source>
        <dbReference type="ARBA" id="ARBA00004167"/>
    </source>
</evidence>
<dbReference type="PANTHER" id="PTHR47974:SF4">
    <property type="entry name" value="RECEPTOR-LIKE SERINE_THREONINE-PROTEIN KINASE"/>
    <property type="match status" value="1"/>
</dbReference>
<organism evidence="7 8">
    <name type="scientific">Trapa natans</name>
    <name type="common">Water chestnut</name>
    <dbReference type="NCBI Taxonomy" id="22666"/>
    <lineage>
        <taxon>Eukaryota</taxon>
        <taxon>Viridiplantae</taxon>
        <taxon>Streptophyta</taxon>
        <taxon>Embryophyta</taxon>
        <taxon>Tracheophyta</taxon>
        <taxon>Spermatophyta</taxon>
        <taxon>Magnoliopsida</taxon>
        <taxon>eudicotyledons</taxon>
        <taxon>Gunneridae</taxon>
        <taxon>Pentapetalae</taxon>
        <taxon>rosids</taxon>
        <taxon>malvids</taxon>
        <taxon>Myrtales</taxon>
        <taxon>Lythraceae</taxon>
        <taxon>Trapa</taxon>
    </lineage>
</organism>
<dbReference type="GO" id="GO:0016020">
    <property type="term" value="C:membrane"/>
    <property type="evidence" value="ECO:0007669"/>
    <property type="project" value="UniProtKB-SubCell"/>
</dbReference>
<dbReference type="GO" id="GO:0004672">
    <property type="term" value="F:protein kinase activity"/>
    <property type="evidence" value="ECO:0007669"/>
    <property type="project" value="InterPro"/>
</dbReference>
<dbReference type="PANTHER" id="PTHR47974">
    <property type="entry name" value="OS07G0415500 PROTEIN"/>
    <property type="match status" value="1"/>
</dbReference>
<accession>A0AAN7QGR8</accession>
<keyword evidence="2" id="KW-0812">Transmembrane</keyword>
<evidence type="ECO:0000256" key="5">
    <source>
        <dbReference type="ARBA" id="ARBA00023136"/>
    </source>
</evidence>
<dbReference type="GO" id="GO:0005524">
    <property type="term" value="F:ATP binding"/>
    <property type="evidence" value="ECO:0007669"/>
    <property type="project" value="InterPro"/>
</dbReference>
<dbReference type="Proteomes" id="UP001346149">
    <property type="component" value="Unassembled WGS sequence"/>
</dbReference>
<evidence type="ECO:0000256" key="3">
    <source>
        <dbReference type="ARBA" id="ARBA00022729"/>
    </source>
</evidence>
<dbReference type="SUPFAM" id="SSF56112">
    <property type="entry name" value="Protein kinase-like (PK-like)"/>
    <property type="match status" value="1"/>
</dbReference>
<protein>
    <recommendedName>
        <fullName evidence="6">Protein kinase domain-containing protein</fullName>
    </recommendedName>
</protein>
<sequence>MGLFLLVRVRPWGAGDSLILFGFLDPLHEKQMSRAIGGWDRFKVSLGTAEGLAYLHHECLEWVIHCDVKPEKVLLDSDLEPKIADFGLAKLLQRGNNVNSDFSKIWSTKGYMAPERSLNLPITAKVDVFSYLVMVLEMVRGSSMVSSWANNEST</sequence>